<proteinExistence type="predicted"/>
<protein>
    <submittedName>
        <fullName evidence="1">Uncharacterized protein</fullName>
    </submittedName>
</protein>
<name>A0A0D2YD05_FUSOF</name>
<evidence type="ECO:0000313" key="2">
    <source>
        <dbReference type="Proteomes" id="UP000002489"/>
    </source>
</evidence>
<reference evidence="2" key="1">
    <citation type="journal article" date="2012" name="Mol. Plant Microbe Interact.">
        <title>A highly conserved effector in Fusarium oxysporum is required for full virulence on Arabidopsis.</title>
        <authorList>
            <person name="Thatcher L.F."/>
            <person name="Gardiner D.M."/>
            <person name="Kazan K."/>
            <person name="Manners J."/>
        </authorList>
    </citation>
    <scope>NUCLEOTIDE SEQUENCE [LARGE SCALE GENOMIC DNA]</scope>
    <source>
        <strain evidence="2">Fo5176</strain>
    </source>
</reference>
<dbReference type="Proteomes" id="UP000002489">
    <property type="component" value="Unassembled WGS sequence"/>
</dbReference>
<reference evidence="1" key="2">
    <citation type="submission" date="2025-08" db="UniProtKB">
        <authorList>
            <consortium name="EnsemblFungi"/>
        </authorList>
    </citation>
    <scope>IDENTIFICATION</scope>
    <source>
        <strain evidence="1">4287 / CBS 123668 / FGSC 9935 / NRRL 34936</strain>
    </source>
</reference>
<sequence>MSRLTQVTGKMAGEPRRFKPVDFCGRCRTISSGLFSRDS</sequence>
<evidence type="ECO:0000313" key="1">
    <source>
        <dbReference type="EnsemblFungi" id="FOXG_14187P0"/>
    </source>
</evidence>
<dbReference type="EnsemblFungi" id="FOXG_14187T0">
    <property type="protein sequence ID" value="FOXG_14187P0"/>
    <property type="gene ID" value="FOXG_14187"/>
</dbReference>
<dbReference type="AlphaFoldDB" id="A0A0D2YD05"/>
<accession>A0A0D2YD05</accession>
<organism evidence="1 2">
    <name type="scientific">Fusarium oxysporum (strain Fo5176)</name>
    <name type="common">Fusarium vascular wilt</name>
    <dbReference type="NCBI Taxonomy" id="660025"/>
    <lineage>
        <taxon>Eukaryota</taxon>
        <taxon>Fungi</taxon>
        <taxon>Dikarya</taxon>
        <taxon>Ascomycota</taxon>
        <taxon>Pezizomycotina</taxon>
        <taxon>Sordariomycetes</taxon>
        <taxon>Hypocreomycetidae</taxon>
        <taxon>Hypocreales</taxon>
        <taxon>Nectriaceae</taxon>
        <taxon>Fusarium</taxon>
        <taxon>Fusarium oxysporum species complex</taxon>
    </lineage>
</organism>